<keyword evidence="3" id="KW-1185">Reference proteome</keyword>
<evidence type="ECO:0000313" key="3">
    <source>
        <dbReference type="Proteomes" id="UP000275078"/>
    </source>
</evidence>
<evidence type="ECO:0000256" key="1">
    <source>
        <dbReference type="SAM" id="MobiDB-lite"/>
    </source>
</evidence>
<reference evidence="2 3" key="1">
    <citation type="journal article" date="2018" name="Nat. Ecol. Evol.">
        <title>Pezizomycetes genomes reveal the molecular basis of ectomycorrhizal truffle lifestyle.</title>
        <authorList>
            <person name="Murat C."/>
            <person name="Payen T."/>
            <person name="Noel B."/>
            <person name="Kuo A."/>
            <person name="Morin E."/>
            <person name="Chen J."/>
            <person name="Kohler A."/>
            <person name="Krizsan K."/>
            <person name="Balestrini R."/>
            <person name="Da Silva C."/>
            <person name="Montanini B."/>
            <person name="Hainaut M."/>
            <person name="Levati E."/>
            <person name="Barry K.W."/>
            <person name="Belfiori B."/>
            <person name="Cichocki N."/>
            <person name="Clum A."/>
            <person name="Dockter R.B."/>
            <person name="Fauchery L."/>
            <person name="Guy J."/>
            <person name="Iotti M."/>
            <person name="Le Tacon F."/>
            <person name="Lindquist E.A."/>
            <person name="Lipzen A."/>
            <person name="Malagnac F."/>
            <person name="Mello A."/>
            <person name="Molinier V."/>
            <person name="Miyauchi S."/>
            <person name="Poulain J."/>
            <person name="Riccioni C."/>
            <person name="Rubini A."/>
            <person name="Sitrit Y."/>
            <person name="Splivallo R."/>
            <person name="Traeger S."/>
            <person name="Wang M."/>
            <person name="Zifcakova L."/>
            <person name="Wipf D."/>
            <person name="Zambonelli A."/>
            <person name="Paolocci F."/>
            <person name="Nowrousian M."/>
            <person name="Ottonello S."/>
            <person name="Baldrian P."/>
            <person name="Spatafora J.W."/>
            <person name="Henrissat B."/>
            <person name="Nagy L.G."/>
            <person name="Aury J.M."/>
            <person name="Wincker P."/>
            <person name="Grigoriev I.V."/>
            <person name="Bonfante P."/>
            <person name="Martin F.M."/>
        </authorList>
    </citation>
    <scope>NUCLEOTIDE SEQUENCE [LARGE SCALE GENOMIC DNA]</scope>
    <source>
        <strain evidence="2 3">RN42</strain>
    </source>
</reference>
<organism evidence="2 3">
    <name type="scientific">Ascobolus immersus RN42</name>
    <dbReference type="NCBI Taxonomy" id="1160509"/>
    <lineage>
        <taxon>Eukaryota</taxon>
        <taxon>Fungi</taxon>
        <taxon>Dikarya</taxon>
        <taxon>Ascomycota</taxon>
        <taxon>Pezizomycotina</taxon>
        <taxon>Pezizomycetes</taxon>
        <taxon>Pezizales</taxon>
        <taxon>Ascobolaceae</taxon>
        <taxon>Ascobolus</taxon>
    </lineage>
</organism>
<feature type="compositionally biased region" description="Acidic residues" evidence="1">
    <location>
        <begin position="376"/>
        <end position="395"/>
    </location>
</feature>
<evidence type="ECO:0000313" key="2">
    <source>
        <dbReference type="EMBL" id="RPA79484.1"/>
    </source>
</evidence>
<gene>
    <name evidence="2" type="ORF">BJ508DRAFT_328206</name>
</gene>
<dbReference type="EMBL" id="ML119698">
    <property type="protein sequence ID" value="RPA79484.1"/>
    <property type="molecule type" value="Genomic_DNA"/>
</dbReference>
<dbReference type="Proteomes" id="UP000275078">
    <property type="component" value="Unassembled WGS sequence"/>
</dbReference>
<sequence>MVNQPEEGPEEALRRDDLRFRACSGILKAFPGNDLPLFRRQTRIIQNTAVKLKVSKCHMVAFLLTRSVEVVAVMPLVQEGGSVSLAVMSNGHTATIEEDPFLVCRNARKTDPATAKGDIISFLATATTEMPIPSEVTLHSYLAENWMKIYWEAHLGIFQCLARKAQRQRDSVSAHAHFVHYCLLSAVPKNKRRLSIKKSTGVFHYFDLIKVVGELPVASRRPLLRLPTPYAGSGDTLRCYFSRNELQAIQDVRSFAREAIPESEKEAFDNLPIFGPAIDLSEQLNDETIQQMLQAFVRLLIAVLSQTGSVYDDIPSTPSPSDLLTTGNRLSQASAFFYVLQHAQSKLLGWVLNDWLAPQLEERYEDMMREEALQSEADETEVEDNELGDEEADELEPVVSESISTRLVKYLRLCFATYRYAREISVIDPKLFAEFSIVATTYTDKSTEDWRDTVKAAYEEFGGEHWRKKSDAVIAQVETLATSGEQLDKAWLRFTRQRPQVNDGVSHCEATLASLYLAAKLGEPILDESFRNALPYVGPSKPCCPLCCIIIEEVNVELILHGHHDTIEILFNHATPCTTALPPGLPASVRARIINRLLGLVHKSLEDFTKKKRLGSHSTEQSEPLSNSRLLEELNLLGIGHQLEDSEPVLEE</sequence>
<dbReference type="AlphaFoldDB" id="A0A3N4ICN6"/>
<name>A0A3N4ICN6_ASCIM</name>
<feature type="region of interest" description="Disordered" evidence="1">
    <location>
        <begin position="370"/>
        <end position="395"/>
    </location>
</feature>
<accession>A0A3N4ICN6</accession>
<protein>
    <submittedName>
        <fullName evidence="2">Uncharacterized protein</fullName>
    </submittedName>
</protein>
<proteinExistence type="predicted"/>